<evidence type="ECO:0000313" key="7">
    <source>
        <dbReference type="EMBL" id="MBB5984453.1"/>
    </source>
</evidence>
<dbReference type="CDD" id="cd16343">
    <property type="entry name" value="LMWPTP"/>
    <property type="match status" value="1"/>
</dbReference>
<dbReference type="SUPFAM" id="SSF52788">
    <property type="entry name" value="Phosphotyrosine protein phosphatases I"/>
    <property type="match status" value="1"/>
</dbReference>
<dbReference type="InterPro" id="IPR050438">
    <property type="entry name" value="LMW_PTPase"/>
</dbReference>
<dbReference type="GO" id="GO:0004725">
    <property type="term" value="F:protein tyrosine phosphatase activity"/>
    <property type="evidence" value="ECO:0007669"/>
    <property type="project" value="UniProtKB-EC"/>
</dbReference>
<dbReference type="Pfam" id="PF01451">
    <property type="entry name" value="LMWPc"/>
    <property type="match status" value="1"/>
</dbReference>
<accession>A0ABR6NB07</accession>
<comment type="caution">
    <text evidence="7">The sequence shown here is derived from an EMBL/GenBank/DDBJ whole genome shotgun (WGS) entry which is preliminary data.</text>
</comment>
<sequence>MAVLPRPAALFVCLGNICRSPLAQAAFAHEAGRAGLDVLADSAGTGDWHVGNPPDLRAQAVALRHGIDISGYRARQAGPADFERFDLIYALDHSNLEALRGIAPRAGRARLSLLLDLVPGRAGQAVADPYFGPDSGFEESWADVTAAARALVARLRR</sequence>
<evidence type="ECO:0000256" key="3">
    <source>
        <dbReference type="ARBA" id="ARBA00022801"/>
    </source>
</evidence>
<dbReference type="Gene3D" id="3.40.50.2300">
    <property type="match status" value="1"/>
</dbReference>
<dbReference type="InterPro" id="IPR036196">
    <property type="entry name" value="Ptyr_pPase_sf"/>
</dbReference>
<dbReference type="Proteomes" id="UP001138540">
    <property type="component" value="Unassembled WGS sequence"/>
</dbReference>
<dbReference type="PANTHER" id="PTHR11717:SF7">
    <property type="entry name" value="LOW MOLECULAR WEIGHT PHOSPHOTYROSINE PROTEIN PHOSPHATASE"/>
    <property type="match status" value="1"/>
</dbReference>
<evidence type="ECO:0000256" key="4">
    <source>
        <dbReference type="ARBA" id="ARBA00022912"/>
    </source>
</evidence>
<keyword evidence="8" id="KW-1185">Reference proteome</keyword>
<evidence type="ECO:0000313" key="8">
    <source>
        <dbReference type="Proteomes" id="UP001138540"/>
    </source>
</evidence>
<protein>
    <recommendedName>
        <fullName evidence="2">protein-tyrosine-phosphatase</fullName>
        <ecNumber evidence="2">3.1.3.48</ecNumber>
    </recommendedName>
</protein>
<dbReference type="EMBL" id="JACHKA010000001">
    <property type="protein sequence ID" value="MBB5984453.1"/>
    <property type="molecule type" value="Genomic_DNA"/>
</dbReference>
<reference evidence="7 8" key="1">
    <citation type="submission" date="2020-08" db="EMBL/GenBank/DDBJ databases">
        <title>Exploring microbial biodiversity for novel pathways involved in the catabolism of aromatic compounds derived from lignin.</title>
        <authorList>
            <person name="Elkins J."/>
        </authorList>
    </citation>
    <scope>NUCLEOTIDE SEQUENCE [LARGE SCALE GENOMIC DNA]</scope>
    <source>
        <strain evidence="7 8">B1D3A</strain>
    </source>
</reference>
<comment type="similarity">
    <text evidence="1">Belongs to the low molecular weight phosphotyrosine protein phosphatase family.</text>
</comment>
<evidence type="ECO:0000259" key="6">
    <source>
        <dbReference type="SMART" id="SM00226"/>
    </source>
</evidence>
<dbReference type="PANTHER" id="PTHR11717">
    <property type="entry name" value="LOW MOLECULAR WEIGHT PROTEIN TYROSINE PHOSPHATASE"/>
    <property type="match status" value="1"/>
</dbReference>
<proteinExistence type="inferred from homology"/>
<evidence type="ECO:0000256" key="2">
    <source>
        <dbReference type="ARBA" id="ARBA00013064"/>
    </source>
</evidence>
<name>A0ABR6NB07_9SPHN</name>
<organism evidence="7 8">
    <name type="scientific">Sphingobium lignivorans</name>
    <dbReference type="NCBI Taxonomy" id="2735886"/>
    <lineage>
        <taxon>Bacteria</taxon>
        <taxon>Pseudomonadati</taxon>
        <taxon>Pseudomonadota</taxon>
        <taxon>Alphaproteobacteria</taxon>
        <taxon>Sphingomonadales</taxon>
        <taxon>Sphingomonadaceae</taxon>
        <taxon>Sphingobium</taxon>
    </lineage>
</organism>
<keyword evidence="4" id="KW-0904">Protein phosphatase</keyword>
<dbReference type="InterPro" id="IPR017867">
    <property type="entry name" value="Tyr_phospatase_low_mol_wt"/>
</dbReference>
<keyword evidence="3 7" id="KW-0378">Hydrolase</keyword>
<feature type="chain" id="PRO_5046657045" description="protein-tyrosine-phosphatase" evidence="5">
    <location>
        <begin position="26"/>
        <end position="157"/>
    </location>
</feature>
<dbReference type="RefSeq" id="WP_184149620.1">
    <property type="nucleotide sequence ID" value="NZ_JACHKA010000001.1"/>
</dbReference>
<dbReference type="InterPro" id="IPR023485">
    <property type="entry name" value="Ptyr_pPase"/>
</dbReference>
<feature type="signal peptide" evidence="5">
    <location>
        <begin position="1"/>
        <end position="25"/>
    </location>
</feature>
<dbReference type="SMART" id="SM00226">
    <property type="entry name" value="LMWPc"/>
    <property type="match status" value="1"/>
</dbReference>
<gene>
    <name evidence="7" type="ORF">HNP60_000427</name>
</gene>
<dbReference type="EC" id="3.1.3.48" evidence="2"/>
<evidence type="ECO:0000256" key="5">
    <source>
        <dbReference type="SAM" id="SignalP"/>
    </source>
</evidence>
<dbReference type="PRINTS" id="PR00719">
    <property type="entry name" value="LMWPTPASE"/>
</dbReference>
<keyword evidence="5" id="KW-0732">Signal</keyword>
<feature type="domain" description="Phosphotyrosine protein phosphatase I" evidence="6">
    <location>
        <begin position="7"/>
        <end position="154"/>
    </location>
</feature>
<evidence type="ECO:0000256" key="1">
    <source>
        <dbReference type="ARBA" id="ARBA00011063"/>
    </source>
</evidence>